<dbReference type="PANTHER" id="PTHR13237:SF8">
    <property type="entry name" value="SOMETHING ABOUT SILENCING PROTEIN 10"/>
    <property type="match status" value="1"/>
</dbReference>
<dbReference type="Pfam" id="PF07727">
    <property type="entry name" value="RVT_2"/>
    <property type="match status" value="1"/>
</dbReference>
<reference evidence="3 4" key="1">
    <citation type="journal article" date="2021" name="Nat. Plants">
        <title>The Taxus genome provides insights into paclitaxel biosynthesis.</title>
        <authorList>
            <person name="Xiong X."/>
            <person name="Gou J."/>
            <person name="Liao Q."/>
            <person name="Li Y."/>
            <person name="Zhou Q."/>
            <person name="Bi G."/>
            <person name="Li C."/>
            <person name="Du R."/>
            <person name="Wang X."/>
            <person name="Sun T."/>
            <person name="Guo L."/>
            <person name="Liang H."/>
            <person name="Lu P."/>
            <person name="Wu Y."/>
            <person name="Zhang Z."/>
            <person name="Ro D.K."/>
            <person name="Shang Y."/>
            <person name="Huang S."/>
            <person name="Yan J."/>
        </authorList>
    </citation>
    <scope>NUCLEOTIDE SEQUENCE [LARGE SCALE GENOMIC DNA]</scope>
    <source>
        <strain evidence="3">Ta-2019</strain>
    </source>
</reference>
<evidence type="ECO:0000259" key="2">
    <source>
        <dbReference type="Pfam" id="PF07727"/>
    </source>
</evidence>
<feature type="compositionally biased region" description="Acidic residues" evidence="1">
    <location>
        <begin position="134"/>
        <end position="143"/>
    </location>
</feature>
<evidence type="ECO:0000313" key="4">
    <source>
        <dbReference type="Proteomes" id="UP000824469"/>
    </source>
</evidence>
<dbReference type="GO" id="GO:0032040">
    <property type="term" value="C:small-subunit processome"/>
    <property type="evidence" value="ECO:0007669"/>
    <property type="project" value="TreeGrafter"/>
</dbReference>
<feature type="compositionally biased region" description="Acidic residues" evidence="1">
    <location>
        <begin position="55"/>
        <end position="66"/>
    </location>
</feature>
<comment type="caution">
    <text evidence="3">The sequence shown here is derived from an EMBL/GenBank/DDBJ whole genome shotgun (WGS) entry which is preliminary data.</text>
</comment>
<dbReference type="AlphaFoldDB" id="A0AA38G5U2"/>
<feature type="region of interest" description="Disordered" evidence="1">
    <location>
        <begin position="1"/>
        <end position="28"/>
    </location>
</feature>
<feature type="region of interest" description="Disordered" evidence="1">
    <location>
        <begin position="434"/>
        <end position="453"/>
    </location>
</feature>
<feature type="compositionally biased region" description="Basic and acidic residues" evidence="1">
    <location>
        <begin position="19"/>
        <end position="28"/>
    </location>
</feature>
<feature type="compositionally biased region" description="Basic residues" evidence="1">
    <location>
        <begin position="1"/>
        <end position="18"/>
    </location>
</feature>
<keyword evidence="4" id="KW-1185">Reference proteome</keyword>
<dbReference type="InterPro" id="IPR007146">
    <property type="entry name" value="Sas10/Utp3/C1D"/>
</dbReference>
<accession>A0AA38G5U2</accession>
<dbReference type="InterPro" id="IPR013103">
    <property type="entry name" value="RVT_2"/>
</dbReference>
<dbReference type="Proteomes" id="UP000824469">
    <property type="component" value="Unassembled WGS sequence"/>
</dbReference>
<dbReference type="EMBL" id="JAHRHJ020000005">
    <property type="protein sequence ID" value="KAH9316737.1"/>
    <property type="molecule type" value="Genomic_DNA"/>
</dbReference>
<evidence type="ECO:0000313" key="3">
    <source>
        <dbReference type="EMBL" id="KAH9316737.1"/>
    </source>
</evidence>
<feature type="compositionally biased region" description="Acidic residues" evidence="1">
    <location>
        <begin position="113"/>
        <end position="126"/>
    </location>
</feature>
<proteinExistence type="predicted"/>
<gene>
    <name evidence="3" type="ORF">KI387_025364</name>
</gene>
<evidence type="ECO:0000256" key="1">
    <source>
        <dbReference type="SAM" id="MobiDB-lite"/>
    </source>
</evidence>
<protein>
    <recommendedName>
        <fullName evidence="2">Reverse transcriptase Ty1/copia-type domain-containing protein</fullName>
    </recommendedName>
</protein>
<name>A0AA38G5U2_TAXCH</name>
<dbReference type="GO" id="GO:0000462">
    <property type="term" value="P:maturation of SSU-rRNA from tricistronic rRNA transcript (SSU-rRNA, 5.8S rRNA, LSU-rRNA)"/>
    <property type="evidence" value="ECO:0007669"/>
    <property type="project" value="TreeGrafter"/>
</dbReference>
<dbReference type="PANTHER" id="PTHR13237">
    <property type="entry name" value="SOMETHING ABOUT SILENCING PROTEIN 10-RELATED"/>
    <property type="match status" value="1"/>
</dbReference>
<dbReference type="Pfam" id="PF04000">
    <property type="entry name" value="Sas10_Utp3"/>
    <property type="match status" value="1"/>
</dbReference>
<feature type="region of interest" description="Disordered" evidence="1">
    <location>
        <begin position="110"/>
        <end position="143"/>
    </location>
</feature>
<feature type="domain" description="Reverse transcriptase Ty1/copia-type" evidence="2">
    <location>
        <begin position="521"/>
        <end position="641"/>
    </location>
</feature>
<feature type="compositionally biased region" description="Basic and acidic residues" evidence="1">
    <location>
        <begin position="439"/>
        <end position="453"/>
    </location>
</feature>
<feature type="compositionally biased region" description="Acidic residues" evidence="1">
    <location>
        <begin position="77"/>
        <end position="91"/>
    </location>
</feature>
<organism evidence="3 4">
    <name type="scientific">Taxus chinensis</name>
    <name type="common">Chinese yew</name>
    <name type="synonym">Taxus wallichiana var. chinensis</name>
    <dbReference type="NCBI Taxonomy" id="29808"/>
    <lineage>
        <taxon>Eukaryota</taxon>
        <taxon>Viridiplantae</taxon>
        <taxon>Streptophyta</taxon>
        <taxon>Embryophyta</taxon>
        <taxon>Tracheophyta</taxon>
        <taxon>Spermatophyta</taxon>
        <taxon>Pinopsida</taxon>
        <taxon>Pinidae</taxon>
        <taxon>Conifers II</taxon>
        <taxon>Cupressales</taxon>
        <taxon>Taxaceae</taxon>
        <taxon>Taxus</taxon>
    </lineage>
</organism>
<sequence>MGRGKIKQKQKFIGKTGKHKEETPDEDLKRFFSEKDMDDEIDIFHKQRDKIPLDLNEDDDTSDEEREQPVFGLQGESSEEMEESDSEDEEQLTGLAAKIAKQAKFLRQKAGGVEDEMEEEPVEEEEERKAIQSSDEELPAEEEAEVLILQRKKAETLRPEDFGLDEDASDVDSDAHEETLQEAVKRHEGGIDWKMSKETLNRDLGKQVDDDRIVAFEEVKKDLNALSKEQQMEVVMSDAPELVGLLSEFKDGLDQLRNVQPLLQKVKANKNATKEGLNYLEAKQLVLLCYCQSIVFYLLLKAEGRSVRDHPVIARLVEMRNLLDKIRPFDIRLKNQIERILQEDESDLIKRATEKDVMNPISVGGVLSELKPDETIQESFQDKKEFFAVDLIFLYGTRTHLNIQQEILQRSRWWASNGLVSRYDSYQWRNEEANAGDSGKIHGNENRRSSHTDTVSKLKAQASGFRGYSAWFKVYDSGFGVQSYELKVYGLVTEKEQIGPENSANYEQIDIGTKDKPRLVNIVPRPTDRAVVGSRWIFKIKHGADGSIEKYKTRFVVKGFSQKEGIDYEETFAPVARYTSIRAVISFTMQMGWQIHQMDVKTTFLNGELKEEVYIEQLEGFVAHNKETHVCRLMKSLYGLK</sequence>
<feature type="region of interest" description="Disordered" evidence="1">
    <location>
        <begin position="48"/>
        <end position="92"/>
    </location>
</feature>